<name>A0A6J4H4H5_9CHLR</name>
<dbReference type="AlphaFoldDB" id="A0A6J4H4H5"/>
<accession>A0A6J4H4H5</accession>
<gene>
    <name evidence="1" type="ORF">AVDCRST_MAG93-136</name>
</gene>
<feature type="non-terminal residue" evidence="1">
    <location>
        <position position="1"/>
    </location>
</feature>
<evidence type="ECO:0000313" key="1">
    <source>
        <dbReference type="EMBL" id="CAA9213666.1"/>
    </source>
</evidence>
<reference evidence="1" key="1">
    <citation type="submission" date="2020-02" db="EMBL/GenBank/DDBJ databases">
        <authorList>
            <person name="Meier V. D."/>
        </authorList>
    </citation>
    <scope>NUCLEOTIDE SEQUENCE</scope>
    <source>
        <strain evidence="1">AVDCRST_MAG93</strain>
    </source>
</reference>
<sequence length="434" mass="49605">GSILADSFEELKRRCEAAGLRYEEDREHEALVLHFPRGREKIEVHVAFDEEAQQLLRQPFETYRAIQGFQATWSSEQGVIECNLLWPSLHTTRPDARVLYQWGVGHVLQQLGLDVHPNQINFASDQRAEFSTRTGLSISIGPCSDMHGILLYPMDFMDFNYDQDPWRTLTIRIEGVVVGRHDDAVQLLRDMADSTLFHIDISRGLYLALQSESDWARGNAPLHHLSLGTGAKEEIRYEYDRQPMSLYWHGKRAEGMPLLQFLAYYQVLEFYFPRYSEAVAAEALKTILKEPTFDPTAMSDISRLLRAVKYNSRSKAFGSEAEQLRATICGCVSAEELQDWLSKGDRYGFYTSKRARRIAVETLPLLEKSGDVIEATANRVNAIRNRIVHTKGGSENREPLFPFDTEVNLLEHDLDLVHFLARKALIASSKLLRV</sequence>
<organism evidence="1">
    <name type="scientific">uncultured Chloroflexia bacterium</name>
    <dbReference type="NCBI Taxonomy" id="1672391"/>
    <lineage>
        <taxon>Bacteria</taxon>
        <taxon>Bacillati</taxon>
        <taxon>Chloroflexota</taxon>
        <taxon>Chloroflexia</taxon>
        <taxon>environmental samples</taxon>
    </lineage>
</organism>
<proteinExistence type="predicted"/>
<evidence type="ECO:0008006" key="2">
    <source>
        <dbReference type="Google" id="ProtNLM"/>
    </source>
</evidence>
<dbReference type="EMBL" id="CADCTR010000044">
    <property type="protein sequence ID" value="CAA9213666.1"/>
    <property type="molecule type" value="Genomic_DNA"/>
</dbReference>
<protein>
    <recommendedName>
        <fullName evidence="2">ApeA N-terminal domain-containing protein</fullName>
    </recommendedName>
</protein>